<accession>A0A974W278</accession>
<gene>
    <name evidence="2" type="ORF">JWS13_15370</name>
</gene>
<feature type="signal peptide" evidence="1">
    <location>
        <begin position="1"/>
        <end position="42"/>
    </location>
</feature>
<evidence type="ECO:0000313" key="2">
    <source>
        <dbReference type="EMBL" id="QSE89903.1"/>
    </source>
</evidence>
<reference evidence="2 3" key="2">
    <citation type="journal article" date="2022" name="Arch. Microbiol.">
        <title>Rhodococcus pseudokoreensis sp. nov. isolated from the rhizosphere of young M26 apple rootstocks.</title>
        <authorList>
            <person name="Kampfer P."/>
            <person name="Glaeser S.P."/>
            <person name="Blom J."/>
            <person name="Wolf J."/>
            <person name="Benning S."/>
            <person name="Schloter M."/>
            <person name="Neumann-Schaal M."/>
        </authorList>
    </citation>
    <scope>NUCLEOTIDE SEQUENCE [LARGE SCALE GENOMIC DNA]</scope>
    <source>
        <strain evidence="2 3">R79</strain>
    </source>
</reference>
<dbReference type="RefSeq" id="WP_206006431.1">
    <property type="nucleotide sequence ID" value="NZ_CP070619.1"/>
</dbReference>
<name>A0A974W278_9NOCA</name>
<feature type="chain" id="PRO_5047315928" evidence="1">
    <location>
        <begin position="43"/>
        <end position="171"/>
    </location>
</feature>
<organism evidence="2 3">
    <name type="scientific">Rhodococcus pseudokoreensis</name>
    <dbReference type="NCBI Taxonomy" id="2811421"/>
    <lineage>
        <taxon>Bacteria</taxon>
        <taxon>Bacillati</taxon>
        <taxon>Actinomycetota</taxon>
        <taxon>Actinomycetes</taxon>
        <taxon>Mycobacteriales</taxon>
        <taxon>Nocardiaceae</taxon>
        <taxon>Rhodococcus</taxon>
    </lineage>
</organism>
<evidence type="ECO:0000256" key="1">
    <source>
        <dbReference type="SAM" id="SignalP"/>
    </source>
</evidence>
<keyword evidence="3" id="KW-1185">Reference proteome</keyword>
<proteinExistence type="predicted"/>
<dbReference type="Proteomes" id="UP000662986">
    <property type="component" value="Chromosome"/>
</dbReference>
<reference evidence="2 3" key="1">
    <citation type="journal article" date="2021" name="Microbiol. Resour. Announc.">
        <title>Complete Genome Sequences of Two Rhodococcus sp. Strains with Large and Linear Chromosomes, Isolated from Apple Rhizosphere.</title>
        <authorList>
            <person name="Benning S."/>
            <person name="Brugnone N."/>
            <person name="Siani R."/>
            <person name="Kublik S."/>
            <person name="Schloter M."/>
            <person name="Rad V."/>
        </authorList>
    </citation>
    <scope>NUCLEOTIDE SEQUENCE [LARGE SCALE GENOMIC DNA]</scope>
    <source>
        <strain evidence="2 3">R79</strain>
    </source>
</reference>
<keyword evidence="1" id="KW-0732">Signal</keyword>
<dbReference type="EMBL" id="CP070619">
    <property type="protein sequence ID" value="QSE89903.1"/>
    <property type="molecule type" value="Genomic_DNA"/>
</dbReference>
<sequence>MNTAFRRLPRLGNRARHPVQGMAAATAFVLCGVIAVTGTAHADPAQHSTETFTETFTFDGPVTCDGGPIYTLTDTLTVTDDIVTNSGGRLHVRTTLTQSITGIPLDPSLPEVTATSEGHGISTTSPQGAAAQAFVGTTTAKYSDGTQVTTREVDHVTVTPDRRIHAFSRCN</sequence>
<protein>
    <submittedName>
        <fullName evidence="2">Uncharacterized protein</fullName>
    </submittedName>
</protein>
<evidence type="ECO:0000313" key="3">
    <source>
        <dbReference type="Proteomes" id="UP000662986"/>
    </source>
</evidence>